<keyword evidence="1" id="KW-1133">Transmembrane helix</keyword>
<dbReference type="AlphaFoldDB" id="A0A0N1I1A5"/>
<dbReference type="OMA" id="HHETYML"/>
<name>A0A0N1I1A5_LEPSE</name>
<dbReference type="Proteomes" id="UP000038009">
    <property type="component" value="Unassembled WGS sequence"/>
</dbReference>
<feature type="transmembrane region" description="Helical" evidence="1">
    <location>
        <begin position="49"/>
        <end position="72"/>
    </location>
</feature>
<feature type="transmembrane region" description="Helical" evidence="1">
    <location>
        <begin position="20"/>
        <end position="37"/>
    </location>
</feature>
<evidence type="ECO:0008006" key="4">
    <source>
        <dbReference type="Google" id="ProtNLM"/>
    </source>
</evidence>
<reference evidence="2 3" key="1">
    <citation type="journal article" date="2015" name="PLoS Pathog.">
        <title>Leptomonas seymouri: Adaptations to the Dixenous Life Cycle Analyzed by Genome Sequencing, Transcriptome Profiling and Co-infection with Leishmania donovani.</title>
        <authorList>
            <person name="Kraeva N."/>
            <person name="Butenko A."/>
            <person name="Hlavacova J."/>
            <person name="Kostygov A."/>
            <person name="Myskova J."/>
            <person name="Grybchuk D."/>
            <person name="Lestinova T."/>
            <person name="Votypka J."/>
            <person name="Volf P."/>
            <person name="Opperdoes F."/>
            <person name="Flegontov P."/>
            <person name="Lukes J."/>
            <person name="Yurchenko V."/>
        </authorList>
    </citation>
    <scope>NUCLEOTIDE SEQUENCE [LARGE SCALE GENOMIC DNA]</scope>
    <source>
        <strain evidence="2 3">ATCC 30220</strain>
    </source>
</reference>
<dbReference type="VEuPathDB" id="TriTrypDB:Lsey_0448_0040"/>
<evidence type="ECO:0000313" key="3">
    <source>
        <dbReference type="Proteomes" id="UP000038009"/>
    </source>
</evidence>
<feature type="transmembrane region" description="Helical" evidence="1">
    <location>
        <begin position="84"/>
        <end position="108"/>
    </location>
</feature>
<keyword evidence="1" id="KW-0812">Transmembrane</keyword>
<dbReference type="InterPro" id="IPR033579">
    <property type="entry name" value="TMEM128"/>
</dbReference>
<organism evidence="2 3">
    <name type="scientific">Leptomonas seymouri</name>
    <dbReference type="NCBI Taxonomy" id="5684"/>
    <lineage>
        <taxon>Eukaryota</taxon>
        <taxon>Discoba</taxon>
        <taxon>Euglenozoa</taxon>
        <taxon>Kinetoplastea</taxon>
        <taxon>Metakinetoplastina</taxon>
        <taxon>Trypanosomatida</taxon>
        <taxon>Trypanosomatidae</taxon>
        <taxon>Leishmaniinae</taxon>
        <taxon>Leptomonas</taxon>
    </lineage>
</organism>
<comment type="caution">
    <text evidence="2">The sequence shown here is derived from an EMBL/GenBank/DDBJ whole genome shotgun (WGS) entry which is preliminary data.</text>
</comment>
<dbReference type="EMBL" id="LJSK01000448">
    <property type="protein sequence ID" value="KPI83058.1"/>
    <property type="molecule type" value="Genomic_DNA"/>
</dbReference>
<gene>
    <name evidence="2" type="ORF">ABL78_7924</name>
</gene>
<proteinExistence type="predicted"/>
<feature type="transmembrane region" description="Helical" evidence="1">
    <location>
        <begin position="114"/>
        <end position="133"/>
    </location>
</feature>
<evidence type="ECO:0000256" key="1">
    <source>
        <dbReference type="SAM" id="Phobius"/>
    </source>
</evidence>
<keyword evidence="3" id="KW-1185">Reference proteome</keyword>
<dbReference type="Pfam" id="PF20479">
    <property type="entry name" value="TMEM128"/>
    <property type="match status" value="1"/>
</dbReference>
<dbReference type="OrthoDB" id="269084at2759"/>
<sequence length="143" mass="16361">MQPNAVTMDPETLQSFVKRSCISTVLFCIIYSTGMIQECITAKRTNNFFLYPALFCIVIFFAMWGVTACFMIPKDPLWYRRHEGYILVASVLICFGPCMLIVAIYPIYEMWGCAIVFLWVCLIANVNGALTYLQDLLQKKKLA</sequence>
<protein>
    <recommendedName>
        <fullName evidence="4">Transmembrane protein</fullName>
    </recommendedName>
</protein>
<evidence type="ECO:0000313" key="2">
    <source>
        <dbReference type="EMBL" id="KPI83058.1"/>
    </source>
</evidence>
<keyword evidence="1" id="KW-0472">Membrane</keyword>
<accession>A0A0N1I1A5</accession>